<reference evidence="3 4" key="1">
    <citation type="journal article" date="2015" name="Genome Announc.">
        <title>Expanding the biotechnology potential of lactobacilli through comparative genomics of 213 strains and associated genera.</title>
        <authorList>
            <person name="Sun Z."/>
            <person name="Harris H.M."/>
            <person name="McCann A."/>
            <person name="Guo C."/>
            <person name="Argimon S."/>
            <person name="Zhang W."/>
            <person name="Yang X."/>
            <person name="Jeffery I.B."/>
            <person name="Cooney J.C."/>
            <person name="Kagawa T.F."/>
            <person name="Liu W."/>
            <person name="Song Y."/>
            <person name="Salvetti E."/>
            <person name="Wrobel A."/>
            <person name="Rasinkangas P."/>
            <person name="Parkhill J."/>
            <person name="Rea M.C."/>
            <person name="O'Sullivan O."/>
            <person name="Ritari J."/>
            <person name="Douillard F.P."/>
            <person name="Paul Ross R."/>
            <person name="Yang R."/>
            <person name="Briner A.E."/>
            <person name="Felis G.E."/>
            <person name="de Vos W.M."/>
            <person name="Barrangou R."/>
            <person name="Klaenhammer T.R."/>
            <person name="Caufield P.W."/>
            <person name="Cui Y."/>
            <person name="Zhang H."/>
            <person name="O'Toole P.W."/>
        </authorList>
    </citation>
    <scope>NUCLEOTIDE SEQUENCE [LARGE SCALE GENOMIC DNA]</scope>
    <source>
        <strain evidence="3 4">DSM 18933</strain>
    </source>
</reference>
<dbReference type="SUPFAM" id="SSF49503">
    <property type="entry name" value="Cupredoxins"/>
    <property type="match status" value="1"/>
</dbReference>
<feature type="transmembrane region" description="Helical" evidence="1">
    <location>
        <begin position="6"/>
        <end position="21"/>
    </location>
</feature>
<dbReference type="EMBL" id="AZGD01000034">
    <property type="protein sequence ID" value="KRM19708.1"/>
    <property type="molecule type" value="Genomic_DNA"/>
</dbReference>
<dbReference type="Pfam" id="PF13473">
    <property type="entry name" value="Cupredoxin_1"/>
    <property type="match status" value="1"/>
</dbReference>
<evidence type="ECO:0000259" key="2">
    <source>
        <dbReference type="Pfam" id="PF13473"/>
    </source>
</evidence>
<feature type="domain" description="EfeO-type cupredoxin-like" evidence="2">
    <location>
        <begin position="13"/>
        <end position="121"/>
    </location>
</feature>
<dbReference type="Gene3D" id="2.60.40.420">
    <property type="entry name" value="Cupredoxins - blue copper proteins"/>
    <property type="match status" value="1"/>
</dbReference>
<keyword evidence="1" id="KW-1133">Transmembrane helix</keyword>
<dbReference type="RefSeq" id="WP_056938336.1">
    <property type="nucleotide sequence ID" value="NZ_AZGD01000034.1"/>
</dbReference>
<dbReference type="Proteomes" id="UP000051054">
    <property type="component" value="Unassembled WGS sequence"/>
</dbReference>
<dbReference type="eggNOG" id="COG4633">
    <property type="taxonomic scope" value="Bacteria"/>
</dbReference>
<name>A0A0R1WZU4_9LACO</name>
<proteinExistence type="predicted"/>
<keyword evidence="1" id="KW-0812">Transmembrane</keyword>
<dbReference type="InterPro" id="IPR008972">
    <property type="entry name" value="Cupredoxin"/>
</dbReference>
<gene>
    <name evidence="3" type="ORF">FC40_GL001399</name>
</gene>
<accession>A0A0R1WZU4</accession>
<evidence type="ECO:0000313" key="3">
    <source>
        <dbReference type="EMBL" id="KRM19708.1"/>
    </source>
</evidence>
<dbReference type="STRING" id="1423755.FC40_GL001399"/>
<organism evidence="3 4">
    <name type="scientific">Ligilactobacillus hayakitensis DSM 18933 = JCM 14209</name>
    <dbReference type="NCBI Taxonomy" id="1423755"/>
    <lineage>
        <taxon>Bacteria</taxon>
        <taxon>Bacillati</taxon>
        <taxon>Bacillota</taxon>
        <taxon>Bacilli</taxon>
        <taxon>Lactobacillales</taxon>
        <taxon>Lactobacillaceae</taxon>
        <taxon>Ligilactobacillus</taxon>
    </lineage>
</organism>
<keyword evidence="4" id="KW-1185">Reference proteome</keyword>
<keyword evidence="1" id="KW-0472">Membrane</keyword>
<evidence type="ECO:0000256" key="1">
    <source>
        <dbReference type="SAM" id="Phobius"/>
    </source>
</evidence>
<dbReference type="AlphaFoldDB" id="A0A0R1WZU4"/>
<protein>
    <recommendedName>
        <fullName evidence="2">EfeO-type cupredoxin-like domain-containing protein</fullName>
    </recommendedName>
</protein>
<dbReference type="PATRIC" id="fig|1423755.3.peg.1486"/>
<sequence length="122" mass="13686">MKIIVTILVLAAIVFIAWWFFKKDKKQGTQAVVNGENQAVTINVDGGYTPETVVLKKGVPATLNFYRKDPSTCLEEVVFSDFGIKEKLPQNKTQAIQIDTSHEGEFEYACGMNMYHGKVIIK</sequence>
<comment type="caution">
    <text evidence="3">The sequence shown here is derived from an EMBL/GenBank/DDBJ whole genome shotgun (WGS) entry which is preliminary data.</text>
</comment>
<evidence type="ECO:0000313" key="4">
    <source>
        <dbReference type="Proteomes" id="UP000051054"/>
    </source>
</evidence>
<dbReference type="InterPro" id="IPR028096">
    <property type="entry name" value="EfeO_Cupredoxin"/>
</dbReference>